<comment type="caution">
    <text evidence="3">The sequence shown here is derived from an EMBL/GenBank/DDBJ whole genome shotgun (WGS) entry which is preliminary data.</text>
</comment>
<dbReference type="InterPro" id="IPR013762">
    <property type="entry name" value="Integrase-like_cat_sf"/>
</dbReference>
<proteinExistence type="predicted"/>
<feature type="non-terminal residue" evidence="3">
    <location>
        <position position="1"/>
    </location>
</feature>
<evidence type="ECO:0000313" key="3">
    <source>
        <dbReference type="EMBL" id="CAK8995482.1"/>
    </source>
</evidence>
<dbReference type="Pfam" id="PF00078">
    <property type="entry name" value="RVT_1"/>
    <property type="match status" value="1"/>
</dbReference>
<dbReference type="Gene3D" id="3.30.70.270">
    <property type="match status" value="1"/>
</dbReference>
<dbReference type="Proteomes" id="UP001642484">
    <property type="component" value="Unassembled WGS sequence"/>
</dbReference>
<evidence type="ECO:0000313" key="4">
    <source>
        <dbReference type="Proteomes" id="UP001642484"/>
    </source>
</evidence>
<accession>A0ABP0I1T0</accession>
<name>A0ABP0I1T0_9DINO</name>
<sequence>LVLAHIQNEDYIVATPDQDVHYEELSLLNADLRGIRVKPSPHALPPGILPAQVYPLPPFTPVEMAALRLEAQRVLAVERTARGLLDGPAAAVVADAGGLHAGTLYWVAAEKVGSVKFGDVVQHVAAIQADGAKAVHVLPDGASIFVQCIDGGQHKKFMQRASGYDPRIVGQEYDALGKPECSLKDVSAKFEEISMQWNLTGPRTSRWCISYLVVEGLGFEGHHERFRQLCKIEASSWGVQEHYQLSMIAKHALQTDQLDGYNNLCLEVVFRRLQTIEYAYAERAREFESKAVGGRLSLEEQSTFGGITRQAATLMVCPQLLDHVKSEVERDATLAKNLRKAREERELARKASGKKKAGEDARRRALTIHHQEEEANNTIQALNLMYGCNSSYRPLISLDENLVGIAAAQYDSLEFIQKKVIDMGKPPDDLNGPGALSMLRAANGYGDDQPVGSLASFNIEAVSMPEAGWVPVDLATLWGSDGQRKVDDFVSHQVLPPEKAKIKLEACGVRAPYSDPLLRQGRVYHQFLHKLHESHLIDYSLSPGIEKIAFFCVTKKSGKLRLIVDARRSNAHFEEPSHVSLTTGDGLGALEFERDAQVTIAQADLKDAFYHLAMPERLRDYFTLTPVKAGDMGIKTLHGQTLKQNQRITPRLAVVAMGWTWALHLCQSIHESLAESAGLAEEARIRDRQPPPHTACCHTQYVDNLIVIGSQSQAVLEAYHKATEKLKAAGLQVHEEECEKGGKVLGWEITSDALFQPSRSRAWKVRLAVRQLLARGRCTGSLMEKLVASVSKQCLSHYKRCWASVKQRLLTKHGKLKPPRTVDNILCQELDKLYHDGEDISSAQYLVAAVVFFNSSLRAPAMQKLPKVKQSLKGWRKMAPQRSRLPIPWEVCALLIQWAVDRRLVGIAIHMGLMFLLYLRPSEALRIRAGDLIPPLSKAKGGYQKWTVVLRPEEVGIASKTLEFDESLQLDLEYHQGLGEAVQRYCQNHHIAKKRCILSHDNAELVDHLQTAQEELNLTAIRAIHPYRFRHGGASHDFVSGQRDLPSIQQRGRWKSQASVRRYQKGARLTQVFGALPKEVQQRAMDAAANMSSIWLRVR</sequence>
<dbReference type="InterPro" id="IPR043502">
    <property type="entry name" value="DNA/RNA_pol_sf"/>
</dbReference>
<reference evidence="3 4" key="1">
    <citation type="submission" date="2024-02" db="EMBL/GenBank/DDBJ databases">
        <authorList>
            <person name="Chen Y."/>
            <person name="Shah S."/>
            <person name="Dougan E. K."/>
            <person name="Thang M."/>
            <person name="Chan C."/>
        </authorList>
    </citation>
    <scope>NUCLEOTIDE SEQUENCE [LARGE SCALE GENOMIC DNA]</scope>
</reference>
<evidence type="ECO:0000256" key="1">
    <source>
        <dbReference type="ARBA" id="ARBA00023172"/>
    </source>
</evidence>
<dbReference type="InterPro" id="IPR043128">
    <property type="entry name" value="Rev_trsase/Diguanyl_cyclase"/>
</dbReference>
<dbReference type="SUPFAM" id="SSF56672">
    <property type="entry name" value="DNA/RNA polymerases"/>
    <property type="match status" value="1"/>
</dbReference>
<dbReference type="InterPro" id="IPR011010">
    <property type="entry name" value="DNA_brk_join_enz"/>
</dbReference>
<gene>
    <name evidence="3" type="ORF">CCMP2556_LOCUS4037</name>
</gene>
<keyword evidence="1" id="KW-0233">DNA recombination</keyword>
<dbReference type="InterPro" id="IPR000477">
    <property type="entry name" value="RT_dom"/>
</dbReference>
<dbReference type="Gene3D" id="1.10.443.10">
    <property type="entry name" value="Intergrase catalytic core"/>
    <property type="match status" value="1"/>
</dbReference>
<dbReference type="EMBL" id="CAXAMN010001630">
    <property type="protein sequence ID" value="CAK8995482.1"/>
    <property type="molecule type" value="Genomic_DNA"/>
</dbReference>
<dbReference type="SUPFAM" id="SSF56349">
    <property type="entry name" value="DNA breaking-rejoining enzymes"/>
    <property type="match status" value="1"/>
</dbReference>
<evidence type="ECO:0000259" key="2">
    <source>
        <dbReference type="PROSITE" id="PS50878"/>
    </source>
</evidence>
<organism evidence="3 4">
    <name type="scientific">Durusdinium trenchii</name>
    <dbReference type="NCBI Taxonomy" id="1381693"/>
    <lineage>
        <taxon>Eukaryota</taxon>
        <taxon>Sar</taxon>
        <taxon>Alveolata</taxon>
        <taxon>Dinophyceae</taxon>
        <taxon>Suessiales</taxon>
        <taxon>Symbiodiniaceae</taxon>
        <taxon>Durusdinium</taxon>
    </lineage>
</organism>
<dbReference type="PROSITE" id="PS50878">
    <property type="entry name" value="RT_POL"/>
    <property type="match status" value="1"/>
</dbReference>
<keyword evidence="4" id="KW-1185">Reference proteome</keyword>
<protein>
    <recommendedName>
        <fullName evidence="2">Reverse transcriptase domain-containing protein</fullName>
    </recommendedName>
</protein>
<dbReference type="Gene3D" id="3.10.10.10">
    <property type="entry name" value="HIV Type 1 Reverse Transcriptase, subunit A, domain 1"/>
    <property type="match status" value="1"/>
</dbReference>
<feature type="domain" description="Reverse transcriptase" evidence="2">
    <location>
        <begin position="534"/>
        <end position="752"/>
    </location>
</feature>